<keyword evidence="7" id="KW-0238">DNA-binding</keyword>
<sequence length="147" mass="17035">MTDHVTEAVTVLQKNHFKITKQRRTMLTFLSEQPDYYTNVTALDAYMRQLYPGMSHATIYRNIKEFVDLGLVEQQVDGDQARVKFQCDFAHMHHHHFVCRRCGRVTELEMCPLDMSFFENQLPGAQIEGHRFEIYGLCAACSAEQAS</sequence>
<dbReference type="Pfam" id="PF01475">
    <property type="entry name" value="FUR"/>
    <property type="match status" value="1"/>
</dbReference>
<name>A0ABQ5JMH1_9LACO</name>
<dbReference type="SUPFAM" id="SSF46785">
    <property type="entry name" value="Winged helix' DNA-binding domain"/>
    <property type="match status" value="1"/>
</dbReference>
<protein>
    <submittedName>
        <fullName evidence="9">Transcriptional repressor</fullName>
    </submittedName>
</protein>
<evidence type="ECO:0000256" key="5">
    <source>
        <dbReference type="ARBA" id="ARBA00022833"/>
    </source>
</evidence>
<dbReference type="PANTHER" id="PTHR33202">
    <property type="entry name" value="ZINC UPTAKE REGULATION PROTEIN"/>
    <property type="match status" value="1"/>
</dbReference>
<evidence type="ECO:0000256" key="7">
    <source>
        <dbReference type="ARBA" id="ARBA00023125"/>
    </source>
</evidence>
<keyword evidence="6" id="KW-0805">Transcription regulation</keyword>
<evidence type="ECO:0000256" key="6">
    <source>
        <dbReference type="ARBA" id="ARBA00023015"/>
    </source>
</evidence>
<comment type="similarity">
    <text evidence="2">Belongs to the Fur family.</text>
</comment>
<evidence type="ECO:0000256" key="2">
    <source>
        <dbReference type="ARBA" id="ARBA00007957"/>
    </source>
</evidence>
<dbReference type="EMBL" id="BQXO01000002">
    <property type="protein sequence ID" value="GKT05703.1"/>
    <property type="molecule type" value="Genomic_DNA"/>
</dbReference>
<reference evidence="9 10" key="1">
    <citation type="submission" date="2022-03" db="EMBL/GenBank/DDBJ databases">
        <title>Draft genome sequence of Furfurilactobacillus curtus JCM 31185.</title>
        <authorList>
            <person name="Suzuki S."/>
            <person name="Endo A."/>
            <person name="Kajikawa A."/>
        </authorList>
    </citation>
    <scope>NUCLEOTIDE SEQUENCE [LARGE SCALE GENOMIC DNA]</scope>
    <source>
        <strain evidence="9 10">JCM 31185</strain>
    </source>
</reference>
<dbReference type="InterPro" id="IPR043135">
    <property type="entry name" value="Fur_C"/>
</dbReference>
<dbReference type="InterPro" id="IPR036388">
    <property type="entry name" value="WH-like_DNA-bd_sf"/>
</dbReference>
<dbReference type="PANTHER" id="PTHR33202:SF1">
    <property type="entry name" value="FERRIC UPTAKE REGULATION PROTEIN"/>
    <property type="match status" value="1"/>
</dbReference>
<evidence type="ECO:0000313" key="9">
    <source>
        <dbReference type="EMBL" id="GKT05703.1"/>
    </source>
</evidence>
<accession>A0ABQ5JMH1</accession>
<keyword evidence="10" id="KW-1185">Reference proteome</keyword>
<keyword evidence="3" id="KW-0963">Cytoplasm</keyword>
<dbReference type="InterPro" id="IPR002481">
    <property type="entry name" value="FUR"/>
</dbReference>
<keyword evidence="5" id="KW-0862">Zinc</keyword>
<comment type="caution">
    <text evidence="9">The sequence shown here is derived from an EMBL/GenBank/DDBJ whole genome shotgun (WGS) entry which is preliminary data.</text>
</comment>
<dbReference type="InterPro" id="IPR036390">
    <property type="entry name" value="WH_DNA-bd_sf"/>
</dbReference>
<organism evidence="9 10">
    <name type="scientific">Furfurilactobacillus curtus</name>
    <dbReference type="NCBI Taxonomy" id="1746200"/>
    <lineage>
        <taxon>Bacteria</taxon>
        <taxon>Bacillati</taxon>
        <taxon>Bacillota</taxon>
        <taxon>Bacilli</taxon>
        <taxon>Lactobacillales</taxon>
        <taxon>Lactobacillaceae</taxon>
        <taxon>Furfurilactobacillus</taxon>
    </lineage>
</organism>
<evidence type="ECO:0000256" key="1">
    <source>
        <dbReference type="ARBA" id="ARBA00004496"/>
    </source>
</evidence>
<comment type="subcellular location">
    <subcellularLocation>
        <location evidence="1">Cytoplasm</location>
    </subcellularLocation>
</comment>
<evidence type="ECO:0000256" key="8">
    <source>
        <dbReference type="ARBA" id="ARBA00023163"/>
    </source>
</evidence>
<keyword evidence="8" id="KW-0804">Transcription</keyword>
<proteinExistence type="inferred from homology"/>
<dbReference type="CDD" id="cd07153">
    <property type="entry name" value="Fur_like"/>
    <property type="match status" value="1"/>
</dbReference>
<keyword evidence="4" id="KW-0678">Repressor</keyword>
<dbReference type="RefSeq" id="WP_407883164.1">
    <property type="nucleotide sequence ID" value="NZ_BQXO01000002.1"/>
</dbReference>
<evidence type="ECO:0000256" key="4">
    <source>
        <dbReference type="ARBA" id="ARBA00022491"/>
    </source>
</evidence>
<dbReference type="Proteomes" id="UP001628078">
    <property type="component" value="Unassembled WGS sequence"/>
</dbReference>
<dbReference type="Gene3D" id="3.30.1490.190">
    <property type="match status" value="1"/>
</dbReference>
<evidence type="ECO:0000313" key="10">
    <source>
        <dbReference type="Proteomes" id="UP001628078"/>
    </source>
</evidence>
<dbReference type="Gene3D" id="1.10.10.10">
    <property type="entry name" value="Winged helix-like DNA-binding domain superfamily/Winged helix DNA-binding domain"/>
    <property type="match status" value="1"/>
</dbReference>
<gene>
    <name evidence="9" type="ORF">JCM31185_09910</name>
</gene>
<evidence type="ECO:0000256" key="3">
    <source>
        <dbReference type="ARBA" id="ARBA00022490"/>
    </source>
</evidence>